<organism evidence="1 2">
    <name type="scientific">Halobacteriovorax vibrionivorans</name>
    <dbReference type="NCBI Taxonomy" id="2152716"/>
    <lineage>
        <taxon>Bacteria</taxon>
        <taxon>Pseudomonadati</taxon>
        <taxon>Bdellovibrionota</taxon>
        <taxon>Bacteriovoracia</taxon>
        <taxon>Bacteriovoracales</taxon>
        <taxon>Halobacteriovoraceae</taxon>
        <taxon>Halobacteriovorax</taxon>
    </lineage>
</organism>
<evidence type="ECO:0000313" key="1">
    <source>
        <dbReference type="EMBL" id="RZF22550.1"/>
    </source>
</evidence>
<gene>
    <name evidence="1" type="ORF">DAY19_01910</name>
</gene>
<proteinExistence type="predicted"/>
<dbReference type="EMBL" id="QDKL01000001">
    <property type="protein sequence ID" value="RZF22550.1"/>
    <property type="molecule type" value="Genomic_DNA"/>
</dbReference>
<dbReference type="Proteomes" id="UP000443582">
    <property type="component" value="Unassembled WGS sequence"/>
</dbReference>
<name>A0ABY0IJ94_9BACT</name>
<evidence type="ECO:0000313" key="2">
    <source>
        <dbReference type="Proteomes" id="UP000443582"/>
    </source>
</evidence>
<reference evidence="2" key="1">
    <citation type="journal article" date="2019" name="Int. J. Syst. Evol. Microbiol.">
        <title>Halobacteriovorax valvorus sp. nov., a novel prokaryotic predator isolated from coastal seawater of China.</title>
        <authorList>
            <person name="Chen M.-X."/>
        </authorList>
    </citation>
    <scope>NUCLEOTIDE SEQUENCE [LARGE SCALE GENOMIC DNA]</scope>
    <source>
        <strain evidence="2">BL9</strain>
    </source>
</reference>
<sequence length="140" mass="16364">MGNDTIQMESIKKTILILLFATQAFGQAKSDKSSNVKKTIYYVNTVYSQLHQNPSKFSRVLSTFECGQPFYVKSAPLSNFYNVEYSNYQGFMSVDVLSKTKPQECWQDLYRRFFDNIEIGVTEIHYWGRLQDLLRRGESR</sequence>
<keyword evidence="2" id="KW-1185">Reference proteome</keyword>
<dbReference type="RefSeq" id="WP_120405311.1">
    <property type="nucleotide sequence ID" value="NZ_QDKL01000001.1"/>
</dbReference>
<protein>
    <submittedName>
        <fullName evidence="1">Uncharacterized protein</fullName>
    </submittedName>
</protein>
<comment type="caution">
    <text evidence="1">The sequence shown here is derived from an EMBL/GenBank/DDBJ whole genome shotgun (WGS) entry which is preliminary data.</text>
</comment>
<accession>A0ABY0IJ94</accession>